<gene>
    <name evidence="4" type="ORF">ACHAWO_012635</name>
</gene>
<dbReference type="EMBL" id="JALLPJ020001271">
    <property type="protein sequence ID" value="KAL3772237.1"/>
    <property type="molecule type" value="Genomic_DNA"/>
</dbReference>
<sequence length="1647" mass="183100">MYKYAKMNTQTPTPVIFSPFSSKARRLASHRDELLQNDNNALFGFKHCRSVSILLKIGTHPYNNDPEDCPDEEGYGPILFPLKDGDKGEVVLVNPHAFENSDIDNNSKGSKGERKRIVGKVTVETARLVAEVSNVSSEDWARKYRFDEILWPNTVQEAQQSLDTMTALARAAARDLLAGKNSTICVVGGRMCGKSSMMFGHEVSRCVSSEQYEVTSERSESRHGLLGQILDVIGKYNHQQQSPCFLSVVEVVDEDIFRDVFGFAYHELNEHDGHPLKLRHVDQRGAVLENLHKIPITDDREAKLEILDAFNNERLKKIWAKEGGHGHFIATIAIEGGGTIQLVDCASADRLCIPSSKSDARLWKQKHDRRMNSIRKSLSSLRGVFRALVVAQDMNDTLTTNNVSPTVSFRECTLTQLLQRCLYSKDGEEKPRAVVMGAVSPSAKDYSQTLFTMDYTTRLLTRQGNTASDPFRDKLTGDKKTYDRDSFKHSALASVLPDDEHFDQDHSFRSFHSLTQRTPSIKSRPSTAGSQSASKVHTDGTILKSIVSDPRQRLAKLLSTASLVKKSKKEDDNDINYGIDTPSSIASEDLQAEFQRKYDNVFDQLDTLMSADEDDIDKRSYGNSLIEALSERKPSKEGNGSSNDLSAKELFSPELNSWSNEMARPSPMMQTANANRGDHFGTQRLSRLGSNGYSPAGPNQNIPSFVVCDDASCRDTVISERGTEFCNQPESNTTSMYEASLTNNVEVGESFLHDKESVNSDEQIKALQSQLEEVMAGNDTPLFAAPKEDDNGLSTDDAFDLPPITNGSLGMDSESDVVSTESENRMIQALQSQMEQAMIDGDFSRCSSAIPEEKEEDILTSKQDIFVQSGSSKLLPLNMLLSNDSMDSEPLLSCRSHASQIYGSLHASHNAPDNLEQIPNRECNENCAFFKKDDDDLSNKSDPMDLNDMMANFEREINTLMQSEEISPAAGKLSNRTIERGSEVTSFKGGITRDGALESTLTNTSAKESEESGHIEEKVAVPSLDVISSVDSGTQTELNGEELASLKNRIQSMSESIAASESFIQRVDHIVRGDNSEPIDTTNLASSLQLVALGDSIKQNFALAQQLKGDLIDSESKLEAAHRATQETKFELEEEKARSSEEMGTFTSFVHEIDCLFPTSNHAAAGVVSVEGLRKVCINRIKDLQVEFQSTLKRNQDCQTEIDSLRNTIADKDSECTELKTLFESAQQKNEELPGLRNRISELQIAVQDLSSKNSELSSEIDKTLCELDQAKNGIAYRDAELSKQRVLIQSSEQKLKSFGVKTAEIMKTRVEEVKARYSSKVASLNNMLSSQSSRIAELEEELRCNVGSSGIQAELNALKSELAISRAANANLEQKIGHAEKASELKLHSVSEKLVQSQNDLRNANEAASKQESENKSLKSELAHLRDVMSIAEESIGELQRLRQENDHLKRQLSNQRGHGALSTSFESREIRSVNSTGFEDERFVHERISALMRENEQSNISMRTLKKENAALRDSIGECHNQMSIMRREMKDLRILSTARKSSPTISEESEMTYTASSLKTPLEYRHSRKPEYYFPVASSTLQTEDTSYSAGQLVAQLSAEKELRYKAEEICAGVLAKTQAGYEKRDAEIKALRAKLFKLSSAKY</sequence>
<feature type="coiled-coil region" evidence="1">
    <location>
        <begin position="1195"/>
        <end position="1267"/>
    </location>
</feature>
<protein>
    <recommendedName>
        <fullName evidence="3">Kinesin motor domain-containing protein</fullName>
    </recommendedName>
</protein>
<dbReference type="Proteomes" id="UP001530400">
    <property type="component" value="Unassembled WGS sequence"/>
</dbReference>
<feature type="coiled-coil region" evidence="1">
    <location>
        <begin position="1322"/>
        <end position="1460"/>
    </location>
</feature>
<feature type="compositionally biased region" description="Polar residues" evidence="2">
    <location>
        <begin position="513"/>
        <end position="535"/>
    </location>
</feature>
<accession>A0ABD3NC97</accession>
<evidence type="ECO:0000259" key="3">
    <source>
        <dbReference type="SMART" id="SM00129"/>
    </source>
</evidence>
<proteinExistence type="predicted"/>
<dbReference type="InterPro" id="IPR036961">
    <property type="entry name" value="Kinesin_motor_dom_sf"/>
</dbReference>
<feature type="domain" description="Kinesin motor" evidence="3">
    <location>
        <begin position="112"/>
        <end position="466"/>
    </location>
</feature>
<dbReference type="InterPro" id="IPR027417">
    <property type="entry name" value="P-loop_NTPase"/>
</dbReference>
<evidence type="ECO:0000256" key="1">
    <source>
        <dbReference type="SAM" id="Coils"/>
    </source>
</evidence>
<evidence type="ECO:0000256" key="2">
    <source>
        <dbReference type="SAM" id="MobiDB-lite"/>
    </source>
</evidence>
<name>A0ABD3NC97_9STRA</name>
<evidence type="ECO:0000313" key="5">
    <source>
        <dbReference type="Proteomes" id="UP001530400"/>
    </source>
</evidence>
<comment type="caution">
    <text evidence="4">The sequence shown here is derived from an EMBL/GenBank/DDBJ whole genome shotgun (WGS) entry which is preliminary data.</text>
</comment>
<organism evidence="4 5">
    <name type="scientific">Cyclotella atomus</name>
    <dbReference type="NCBI Taxonomy" id="382360"/>
    <lineage>
        <taxon>Eukaryota</taxon>
        <taxon>Sar</taxon>
        <taxon>Stramenopiles</taxon>
        <taxon>Ochrophyta</taxon>
        <taxon>Bacillariophyta</taxon>
        <taxon>Coscinodiscophyceae</taxon>
        <taxon>Thalassiosirophycidae</taxon>
        <taxon>Stephanodiscales</taxon>
        <taxon>Stephanodiscaceae</taxon>
        <taxon>Cyclotella</taxon>
    </lineage>
</organism>
<dbReference type="InterPro" id="IPR001752">
    <property type="entry name" value="Kinesin_motor_dom"/>
</dbReference>
<dbReference type="SMART" id="SM00129">
    <property type="entry name" value="KISc"/>
    <property type="match status" value="1"/>
</dbReference>
<reference evidence="4 5" key="1">
    <citation type="submission" date="2024-10" db="EMBL/GenBank/DDBJ databases">
        <title>Updated reference genomes for cyclostephanoid diatoms.</title>
        <authorList>
            <person name="Roberts W.R."/>
            <person name="Alverson A.J."/>
        </authorList>
    </citation>
    <scope>NUCLEOTIDE SEQUENCE [LARGE SCALE GENOMIC DNA]</scope>
    <source>
        <strain evidence="4 5">AJA010-31</strain>
    </source>
</reference>
<evidence type="ECO:0000313" key="4">
    <source>
        <dbReference type="EMBL" id="KAL3772237.1"/>
    </source>
</evidence>
<dbReference type="PANTHER" id="PTHR34707:SF1">
    <property type="entry name" value="VIMENTIN-TYPE INTERMEDIATE FILAMENT-ASSOCIATED COILED-COIL PROTEIN"/>
    <property type="match status" value="1"/>
</dbReference>
<feature type="region of interest" description="Disordered" evidence="2">
    <location>
        <begin position="628"/>
        <end position="648"/>
    </location>
</feature>
<keyword evidence="5" id="KW-1185">Reference proteome</keyword>
<feature type="region of interest" description="Disordered" evidence="2">
    <location>
        <begin position="513"/>
        <end position="536"/>
    </location>
</feature>
<keyword evidence="1" id="KW-0175">Coiled coil</keyword>
<dbReference type="PANTHER" id="PTHR34707">
    <property type="entry name" value="VIMENTIN-TYPE INTERMEDIATE FILAMENT-ASSOCIATED COILED-COIL PROTEIN"/>
    <property type="match status" value="1"/>
</dbReference>
<dbReference type="Gene3D" id="3.40.850.10">
    <property type="entry name" value="Kinesin motor domain"/>
    <property type="match status" value="1"/>
</dbReference>
<dbReference type="SUPFAM" id="SSF52540">
    <property type="entry name" value="P-loop containing nucleoside triphosphate hydrolases"/>
    <property type="match status" value="1"/>
</dbReference>